<name>A0A0F9UFW2_9ZZZZ</name>
<protein>
    <submittedName>
        <fullName evidence="1">Uncharacterized protein</fullName>
    </submittedName>
</protein>
<organism evidence="1">
    <name type="scientific">marine sediment metagenome</name>
    <dbReference type="NCBI Taxonomy" id="412755"/>
    <lineage>
        <taxon>unclassified sequences</taxon>
        <taxon>metagenomes</taxon>
        <taxon>ecological metagenomes</taxon>
    </lineage>
</organism>
<comment type="caution">
    <text evidence="1">The sequence shown here is derived from an EMBL/GenBank/DDBJ whole genome shotgun (WGS) entry which is preliminary data.</text>
</comment>
<sequence>MLGLLASAWLIAPTDIVDPVIRRQQPEHVVAVTLIGEESARIVSSDPETREAKQAEARGQSVACGGNSGALNIIAYKGQFYLIGAAHAYYKNGHLKCDEGFGSFYPDDHYYPGSSEHGATGRNIEFNRAITFSLPPLNGEFADKGSQNIAYSDARNLNDFVILDIIDDDFLDRQTGGYRWFMVLSDSPADDLVALSYRENVQLISSRKNFHKKYEVGIEDNCQIHLSKRSGLLRHGCDTGQGSSGSALTYVSDTGQLIAIGFHYASLGSPSKLHPPPDPDGNYFISSEHILSVLSKLDLD</sequence>
<accession>A0A0F9UFW2</accession>
<proteinExistence type="predicted"/>
<gene>
    <name evidence="1" type="ORF">LCGC14_0271260</name>
</gene>
<evidence type="ECO:0000313" key="1">
    <source>
        <dbReference type="EMBL" id="KKN86257.1"/>
    </source>
</evidence>
<dbReference type="AlphaFoldDB" id="A0A0F9UFW2"/>
<dbReference type="EMBL" id="LAZR01000150">
    <property type="protein sequence ID" value="KKN86257.1"/>
    <property type="molecule type" value="Genomic_DNA"/>
</dbReference>
<reference evidence="1" key="1">
    <citation type="journal article" date="2015" name="Nature">
        <title>Complex archaea that bridge the gap between prokaryotes and eukaryotes.</title>
        <authorList>
            <person name="Spang A."/>
            <person name="Saw J.H."/>
            <person name="Jorgensen S.L."/>
            <person name="Zaremba-Niedzwiedzka K."/>
            <person name="Martijn J."/>
            <person name="Lind A.E."/>
            <person name="van Eijk R."/>
            <person name="Schleper C."/>
            <person name="Guy L."/>
            <person name="Ettema T.J."/>
        </authorList>
    </citation>
    <scope>NUCLEOTIDE SEQUENCE</scope>
</reference>